<feature type="transmembrane region" description="Helical" evidence="8">
    <location>
        <begin position="95"/>
        <end position="119"/>
    </location>
</feature>
<feature type="transmembrane region" description="Helical" evidence="8">
    <location>
        <begin position="56"/>
        <end position="89"/>
    </location>
</feature>
<dbReference type="CDD" id="cd06579">
    <property type="entry name" value="TM_PBP1_transp_AraH_like"/>
    <property type="match status" value="1"/>
</dbReference>
<dbReference type="KEGG" id="whj:H9Q79_11210"/>
<evidence type="ECO:0000256" key="3">
    <source>
        <dbReference type="ARBA" id="ARBA00022475"/>
    </source>
</evidence>
<dbReference type="GO" id="GO:0022857">
    <property type="term" value="F:transmembrane transporter activity"/>
    <property type="evidence" value="ECO:0007669"/>
    <property type="project" value="InterPro"/>
</dbReference>
<keyword evidence="4" id="KW-0997">Cell inner membrane</keyword>
<dbReference type="PANTHER" id="PTHR32196">
    <property type="entry name" value="ABC TRANSPORTER PERMEASE PROTEIN YPHD-RELATED-RELATED"/>
    <property type="match status" value="1"/>
</dbReference>
<protein>
    <submittedName>
        <fullName evidence="9">ABC transporter permease</fullName>
    </submittedName>
</protein>
<proteinExistence type="predicted"/>
<dbReference type="PANTHER" id="PTHR32196:SF21">
    <property type="entry name" value="ABC TRANSPORTER PERMEASE PROTEIN YPHD-RELATED"/>
    <property type="match status" value="1"/>
</dbReference>
<keyword evidence="3" id="KW-1003">Cell membrane</keyword>
<sequence>MENKKKSGLSFTKFLIQNNTYIIFAILFIVCCVLSSNFLTIMNLKNIALQQAAPILVALGMLFVVVTGGIDLSVGSVMAFGASFTAILIKNMNVPFLLAILAAMVLSMAMGCFTGVLVAYAKMQGFVASLAMMTIARGIAFVITNGMPITVGAGNLDQLVSGKLGYPIIWITILMIFIFAFINKYTSFGRIVIAIGSNETAVELAGIRVKKYLVAVYSLSGVMAALAGVFVAARTVTGSATIGNGQELDAITACVIGGASLSGGKGSVVKSVVGALVLALIGNIMNLMSVPSYPQDIIKGFIIIGAVLLQLTMEKSEKTI</sequence>
<comment type="subcellular location">
    <subcellularLocation>
        <location evidence="1">Cell membrane</location>
        <topology evidence="1">Multi-pass membrane protein</topology>
    </subcellularLocation>
</comment>
<evidence type="ECO:0000256" key="6">
    <source>
        <dbReference type="ARBA" id="ARBA00022989"/>
    </source>
</evidence>
<feature type="transmembrane region" description="Helical" evidence="8">
    <location>
        <begin position="164"/>
        <end position="182"/>
    </location>
</feature>
<evidence type="ECO:0000256" key="2">
    <source>
        <dbReference type="ARBA" id="ARBA00022448"/>
    </source>
</evidence>
<feature type="transmembrane region" description="Helical" evidence="8">
    <location>
        <begin position="268"/>
        <end position="285"/>
    </location>
</feature>
<name>A0A7G9G9L4_9FIRM</name>
<keyword evidence="5 8" id="KW-0812">Transmembrane</keyword>
<feature type="transmembrane region" description="Helical" evidence="8">
    <location>
        <begin position="20"/>
        <end position="44"/>
    </location>
</feature>
<dbReference type="RefSeq" id="WP_118642910.1">
    <property type="nucleotide sequence ID" value="NZ_CP060635.1"/>
</dbReference>
<feature type="transmembrane region" description="Helical" evidence="8">
    <location>
        <begin position="212"/>
        <end position="233"/>
    </location>
</feature>
<keyword evidence="7 8" id="KW-0472">Membrane</keyword>
<reference evidence="9 10" key="1">
    <citation type="submission" date="2020-08" db="EMBL/GenBank/DDBJ databases">
        <authorList>
            <person name="Liu C."/>
            <person name="Sun Q."/>
        </authorList>
    </citation>
    <scope>NUCLEOTIDE SEQUENCE [LARGE SCALE GENOMIC DNA]</scope>
    <source>
        <strain evidence="9 10">NSJ-29</strain>
    </source>
</reference>
<feature type="transmembrane region" description="Helical" evidence="8">
    <location>
        <begin position="126"/>
        <end position="144"/>
    </location>
</feature>
<evidence type="ECO:0000256" key="4">
    <source>
        <dbReference type="ARBA" id="ARBA00022519"/>
    </source>
</evidence>
<evidence type="ECO:0000256" key="7">
    <source>
        <dbReference type="ARBA" id="ARBA00023136"/>
    </source>
</evidence>
<accession>A0A7G9G9L4</accession>
<dbReference type="Pfam" id="PF02653">
    <property type="entry name" value="BPD_transp_2"/>
    <property type="match status" value="1"/>
</dbReference>
<dbReference type="GO" id="GO:0005886">
    <property type="term" value="C:plasma membrane"/>
    <property type="evidence" value="ECO:0007669"/>
    <property type="project" value="UniProtKB-SubCell"/>
</dbReference>
<evidence type="ECO:0000313" key="9">
    <source>
        <dbReference type="EMBL" id="QNM07496.1"/>
    </source>
</evidence>
<keyword evidence="6 8" id="KW-1133">Transmembrane helix</keyword>
<organism evidence="9 10">
    <name type="scientific">Wansuia hejianensis</name>
    <dbReference type="NCBI Taxonomy" id="2763667"/>
    <lineage>
        <taxon>Bacteria</taxon>
        <taxon>Bacillati</taxon>
        <taxon>Bacillota</taxon>
        <taxon>Clostridia</taxon>
        <taxon>Lachnospirales</taxon>
        <taxon>Lachnospiraceae</taxon>
        <taxon>Wansuia</taxon>
    </lineage>
</organism>
<evidence type="ECO:0000256" key="5">
    <source>
        <dbReference type="ARBA" id="ARBA00022692"/>
    </source>
</evidence>
<keyword evidence="2" id="KW-0813">Transport</keyword>
<dbReference type="Proteomes" id="UP000515860">
    <property type="component" value="Chromosome"/>
</dbReference>
<dbReference type="EMBL" id="CP060635">
    <property type="protein sequence ID" value="QNM07496.1"/>
    <property type="molecule type" value="Genomic_DNA"/>
</dbReference>
<dbReference type="InterPro" id="IPR001851">
    <property type="entry name" value="ABC_transp_permease"/>
</dbReference>
<evidence type="ECO:0000313" key="10">
    <source>
        <dbReference type="Proteomes" id="UP000515860"/>
    </source>
</evidence>
<evidence type="ECO:0000256" key="1">
    <source>
        <dbReference type="ARBA" id="ARBA00004651"/>
    </source>
</evidence>
<evidence type="ECO:0000256" key="8">
    <source>
        <dbReference type="SAM" id="Phobius"/>
    </source>
</evidence>
<dbReference type="AlphaFoldDB" id="A0A7G9G9L4"/>
<gene>
    <name evidence="9" type="ORF">H9Q79_11210</name>
</gene>
<keyword evidence="10" id="KW-1185">Reference proteome</keyword>